<dbReference type="InterPro" id="IPR002347">
    <property type="entry name" value="SDR_fam"/>
</dbReference>
<comment type="similarity">
    <text evidence="1">Belongs to the short-chain dehydrogenases/reductases (SDR) family.</text>
</comment>
<dbReference type="PRINTS" id="PR00081">
    <property type="entry name" value="GDHRDH"/>
</dbReference>
<dbReference type="PANTHER" id="PTHR43669:SF3">
    <property type="entry name" value="ALCOHOL DEHYDROGENASE, PUTATIVE (AFU_ORTHOLOGUE AFUA_3G03445)-RELATED"/>
    <property type="match status" value="1"/>
</dbReference>
<sequence>MDLGGRTALITGGTSGIGRATAEAFVAAGARVAITGQDRERLATAAALLPAIPLHAEMRDLASIAALRTAAAAAFPRLDVLFVNAGVAFATPIETTDDALYDRIMDINLKGAFFTVQALLPLMQRGGSIILNTSWLAEVGTPGLSLLSASKAALRSLARNLSAELLPRGIRVNAVSPGATDTPIHAKTGMAPDALAAFADRLRGAIPLGRFGRPDNVAAAALFLASDRSSYMLGAEMSVDGGFAQL</sequence>
<evidence type="ECO:0000256" key="2">
    <source>
        <dbReference type="ARBA" id="ARBA00023002"/>
    </source>
</evidence>
<comment type="caution">
    <text evidence="4">The sequence shown here is derived from an EMBL/GenBank/DDBJ whole genome shotgun (WGS) entry which is preliminary data.</text>
</comment>
<dbReference type="Proteomes" id="UP000697995">
    <property type="component" value="Unassembled WGS sequence"/>
</dbReference>
<dbReference type="SUPFAM" id="SSF51735">
    <property type="entry name" value="NAD(P)-binding Rossmann-fold domains"/>
    <property type="match status" value="1"/>
</dbReference>
<dbReference type="InterPro" id="IPR057326">
    <property type="entry name" value="KR_dom"/>
</dbReference>
<evidence type="ECO:0000259" key="3">
    <source>
        <dbReference type="SMART" id="SM00822"/>
    </source>
</evidence>
<organism evidence="4 5">
    <name type="scientific">Paracraurococcus ruber</name>
    <dbReference type="NCBI Taxonomy" id="77675"/>
    <lineage>
        <taxon>Bacteria</taxon>
        <taxon>Pseudomonadati</taxon>
        <taxon>Pseudomonadota</taxon>
        <taxon>Alphaproteobacteria</taxon>
        <taxon>Acetobacterales</taxon>
        <taxon>Roseomonadaceae</taxon>
        <taxon>Paracraurococcus</taxon>
    </lineage>
</organism>
<dbReference type="RefSeq" id="WP_133222528.1">
    <property type="nucleotide sequence ID" value="NZ_NRSG01000290.1"/>
</dbReference>
<reference evidence="4 5" key="1">
    <citation type="journal article" date="2020" name="Microorganisms">
        <title>Osmotic Adaptation and Compatible Solute Biosynthesis of Phototrophic Bacteria as Revealed from Genome Analyses.</title>
        <authorList>
            <person name="Imhoff J.F."/>
            <person name="Rahn T."/>
            <person name="Kunzel S."/>
            <person name="Keller A."/>
            <person name="Neulinger S.C."/>
        </authorList>
    </citation>
    <scope>NUCLEOTIDE SEQUENCE [LARGE SCALE GENOMIC DNA]</scope>
    <source>
        <strain evidence="4 5">DSM 15382</strain>
    </source>
</reference>
<dbReference type="CDD" id="cd05233">
    <property type="entry name" value="SDR_c"/>
    <property type="match status" value="1"/>
</dbReference>
<dbReference type="InterPro" id="IPR036291">
    <property type="entry name" value="NAD(P)-bd_dom_sf"/>
</dbReference>
<proteinExistence type="inferred from homology"/>
<dbReference type="Gene3D" id="3.40.50.720">
    <property type="entry name" value="NAD(P)-binding Rossmann-like Domain"/>
    <property type="match status" value="1"/>
</dbReference>
<evidence type="ECO:0000313" key="4">
    <source>
        <dbReference type="EMBL" id="MBK1661358.1"/>
    </source>
</evidence>
<keyword evidence="2" id="KW-0560">Oxidoreductase</keyword>
<protein>
    <submittedName>
        <fullName evidence="4">Short-chain dehydrogenase</fullName>
    </submittedName>
</protein>
<feature type="domain" description="Ketoreductase" evidence="3">
    <location>
        <begin position="6"/>
        <end position="201"/>
    </location>
</feature>
<evidence type="ECO:0000313" key="5">
    <source>
        <dbReference type="Proteomes" id="UP000697995"/>
    </source>
</evidence>
<keyword evidence="5" id="KW-1185">Reference proteome</keyword>
<gene>
    <name evidence="4" type="ORF">CKO45_24415</name>
</gene>
<accession>A0ABS1D3D2</accession>
<dbReference type="Pfam" id="PF13561">
    <property type="entry name" value="adh_short_C2"/>
    <property type="match status" value="1"/>
</dbReference>
<evidence type="ECO:0000256" key="1">
    <source>
        <dbReference type="ARBA" id="ARBA00006484"/>
    </source>
</evidence>
<dbReference type="SMART" id="SM00822">
    <property type="entry name" value="PKS_KR"/>
    <property type="match status" value="1"/>
</dbReference>
<dbReference type="EMBL" id="NRSG01000290">
    <property type="protein sequence ID" value="MBK1661358.1"/>
    <property type="molecule type" value="Genomic_DNA"/>
</dbReference>
<dbReference type="PANTHER" id="PTHR43669">
    <property type="entry name" value="5-KETO-D-GLUCONATE 5-REDUCTASE"/>
    <property type="match status" value="1"/>
</dbReference>
<name>A0ABS1D3D2_9PROT</name>